<organism evidence="3 4">
    <name type="scientific">Vitrella brassicaformis (strain CCMP3155)</name>
    <dbReference type="NCBI Taxonomy" id="1169540"/>
    <lineage>
        <taxon>Eukaryota</taxon>
        <taxon>Sar</taxon>
        <taxon>Alveolata</taxon>
        <taxon>Colpodellida</taxon>
        <taxon>Vitrellaceae</taxon>
        <taxon>Vitrella</taxon>
    </lineage>
</organism>
<dbReference type="STRING" id="1169540.A0A0G4EFJ7"/>
<keyword evidence="4" id="KW-1185">Reference proteome</keyword>
<feature type="signal peptide" evidence="2">
    <location>
        <begin position="1"/>
        <end position="20"/>
    </location>
</feature>
<evidence type="ECO:0000256" key="2">
    <source>
        <dbReference type="SAM" id="SignalP"/>
    </source>
</evidence>
<proteinExistence type="predicted"/>
<accession>A0A0G4EFJ7</accession>
<evidence type="ECO:0000256" key="1">
    <source>
        <dbReference type="SAM" id="MobiDB-lite"/>
    </source>
</evidence>
<reference evidence="3 4" key="1">
    <citation type="submission" date="2014-11" db="EMBL/GenBank/DDBJ databases">
        <authorList>
            <person name="Zhu J."/>
            <person name="Qi W."/>
            <person name="Song R."/>
        </authorList>
    </citation>
    <scope>NUCLEOTIDE SEQUENCE [LARGE SCALE GENOMIC DNA]</scope>
</reference>
<feature type="chain" id="PRO_5005187056" evidence="2">
    <location>
        <begin position="21"/>
        <end position="626"/>
    </location>
</feature>
<feature type="region of interest" description="Disordered" evidence="1">
    <location>
        <begin position="346"/>
        <end position="376"/>
    </location>
</feature>
<evidence type="ECO:0000313" key="3">
    <source>
        <dbReference type="EMBL" id="CEL94502.1"/>
    </source>
</evidence>
<name>A0A0G4EFJ7_VITBC</name>
<feature type="compositionally biased region" description="Polar residues" evidence="1">
    <location>
        <begin position="357"/>
        <end position="374"/>
    </location>
</feature>
<gene>
    <name evidence="3" type="ORF">Vbra_11593</name>
</gene>
<dbReference type="Proteomes" id="UP000041254">
    <property type="component" value="Unassembled WGS sequence"/>
</dbReference>
<sequence>MTASGHVWLLHTLLLGVSRGLELPRFPDGSPWNEDVTNAAVHPDSAKIISWLSSAGGWGNNNLFQIDWSMTLLQVGCNDVTEVPFVPKKDYYEEACDNVDGVPLPADGSGALESGERTWKEGCSGDCHLLVHDTSRDLLYESWDTDVTLDASKKVTQVTSTCLVVWNVSHLYPPDGRGDGCTSADAAGFPIAPLLFTADEIENGSIDHAIRFILPNNRMRAGTYMHPASHYGGPQATDEDSVVYGSRFRLKAEYDISGYKQGAQVVLRALKKYGMLLSDGGNIALTALNDDYSGYQGAKYAASGFGTRDLHGLLPVDFEMLDGTLKGPFNSRPACERNDIPLDLQAPCLPDNGQGDDGSTPTPTPNGNDGSTQPPEKDMALLVSTASLLCLCNGSFELKDHRGQNDTCPVMWRYLDCPMRTAKSCGAKESKITLTKDGEERSIPEYNSELCRCGTSRKTGQYGCHLESDLTSASPPSHDTCPFMDHVNTCAADSSRKALCGADRSYTKAGKELPDHLSGDPCHCGTHKETGEYGCHVKNDLATPSPCEMTIPGECSSSDTPCKDIKGEVPDETVEVECVCGRYPPVYGTVGCWPKTWVNKSFAPGARKWRPVKFPHSQGRPLVSPP</sequence>
<dbReference type="AlphaFoldDB" id="A0A0G4EFJ7"/>
<dbReference type="InParanoid" id="A0A0G4EFJ7"/>
<protein>
    <submittedName>
        <fullName evidence="3">Uncharacterized protein</fullName>
    </submittedName>
</protein>
<evidence type="ECO:0000313" key="4">
    <source>
        <dbReference type="Proteomes" id="UP000041254"/>
    </source>
</evidence>
<keyword evidence="2" id="KW-0732">Signal</keyword>
<dbReference type="EMBL" id="CDMY01000220">
    <property type="protein sequence ID" value="CEL94502.1"/>
    <property type="molecule type" value="Genomic_DNA"/>
</dbReference>
<dbReference type="VEuPathDB" id="CryptoDB:Vbra_11593"/>
<dbReference type="OrthoDB" id="15421at2759"/>